<evidence type="ECO:0000259" key="1">
    <source>
        <dbReference type="Pfam" id="PF00310"/>
    </source>
</evidence>
<name>A0AAW7XBH9_9GAMM</name>
<dbReference type="EMBL" id="JAUOPB010000108">
    <property type="protein sequence ID" value="MDO6424990.1"/>
    <property type="molecule type" value="Genomic_DNA"/>
</dbReference>
<dbReference type="SUPFAM" id="SSF56235">
    <property type="entry name" value="N-terminal nucleophile aminohydrolases (Ntn hydrolases)"/>
    <property type="match status" value="1"/>
</dbReference>
<evidence type="ECO:0000313" key="2">
    <source>
        <dbReference type="EMBL" id="MDO6424990.1"/>
    </source>
</evidence>
<evidence type="ECO:0000313" key="3">
    <source>
        <dbReference type="Proteomes" id="UP001169760"/>
    </source>
</evidence>
<protein>
    <recommendedName>
        <fullName evidence="1">Glutamine amidotransferase type-2 domain-containing protein</fullName>
    </recommendedName>
</protein>
<reference evidence="2" key="1">
    <citation type="submission" date="2023-07" db="EMBL/GenBank/DDBJ databases">
        <title>Genome content predicts the carbon catabolic preferences of heterotrophic bacteria.</title>
        <authorList>
            <person name="Gralka M."/>
        </authorList>
    </citation>
    <scope>NUCLEOTIDE SEQUENCE</scope>
    <source>
        <strain evidence="2">I3M17_2</strain>
    </source>
</reference>
<dbReference type="Proteomes" id="UP001169760">
    <property type="component" value="Unassembled WGS sequence"/>
</dbReference>
<dbReference type="AlphaFoldDB" id="A0AAW7XBH9"/>
<comment type="caution">
    <text evidence="2">The sequence shown here is derived from an EMBL/GenBank/DDBJ whole genome shotgun (WGS) entry which is preliminary data.</text>
</comment>
<proteinExistence type="predicted"/>
<dbReference type="Gene3D" id="3.60.20.10">
    <property type="entry name" value="Glutamine Phosphoribosylpyrophosphate, subunit 1, domain 1"/>
    <property type="match status" value="1"/>
</dbReference>
<dbReference type="Pfam" id="PF00310">
    <property type="entry name" value="GATase_2"/>
    <property type="match status" value="1"/>
</dbReference>
<feature type="domain" description="Glutamine amidotransferase type-2" evidence="1">
    <location>
        <begin position="1"/>
        <end position="55"/>
    </location>
</feature>
<feature type="non-terminal residue" evidence="2">
    <location>
        <position position="92"/>
    </location>
</feature>
<organism evidence="2 3">
    <name type="scientific">Saccharophagus degradans</name>
    <dbReference type="NCBI Taxonomy" id="86304"/>
    <lineage>
        <taxon>Bacteria</taxon>
        <taxon>Pseudomonadati</taxon>
        <taxon>Pseudomonadota</taxon>
        <taxon>Gammaproteobacteria</taxon>
        <taxon>Cellvibrionales</taxon>
        <taxon>Cellvibrionaceae</taxon>
        <taxon>Saccharophagus</taxon>
    </lineage>
</organism>
<dbReference type="InterPro" id="IPR029055">
    <property type="entry name" value="Ntn_hydrolases_N"/>
</dbReference>
<gene>
    <name evidence="2" type="ORF">Q4521_21080</name>
</gene>
<dbReference type="InterPro" id="IPR017932">
    <property type="entry name" value="GATase_2_dom"/>
</dbReference>
<accession>A0AAW7XBH9</accession>
<sequence>MSSEVGVVNIEPEDIESHGRLEPGKMFLVDMNEGKIIGDEEIKNKIVSERPYKEWLNKNSLRLKDVPNDNKNCPIETLDVRTRQRLYNYTIE</sequence>